<dbReference type="NCBIfam" id="TIGR00594">
    <property type="entry name" value="polc"/>
    <property type="match status" value="1"/>
</dbReference>
<keyword evidence="7 9" id="KW-0234">DNA repair</keyword>
<comment type="function">
    <text evidence="9">DNA polymerase involved in damage-induced mutagenesis and translesion synthesis (TLS). It is not the major replicative DNA polymerase.</text>
</comment>
<dbReference type="CDD" id="cd07431">
    <property type="entry name" value="PHP_PolIIIA"/>
    <property type="match status" value="1"/>
</dbReference>
<keyword evidence="6 9" id="KW-0239">DNA-directed DNA polymerase</keyword>
<protein>
    <recommendedName>
        <fullName evidence="9">Error-prone DNA polymerase</fullName>
        <ecNumber evidence="9">2.7.7.7</ecNumber>
    </recommendedName>
</protein>
<dbReference type="InterPro" id="IPR011708">
    <property type="entry name" value="DNA_pol3_alpha_NTPase_dom"/>
</dbReference>
<sequence>MGFNNPSVPWSEIERLLSDRRAPSAPAGADGGDSPAWLRKRGKYEAPSIARPADVVPYAELHAHSSYSFLDGASSPEELAEEAERLGLHALAITDHDGFYGIVRFAEAAESLQVKTVFGAELSLELPKPQNGEADPVGAHLLVLARGEEGYHRLASAITHAQLNGAEKGRPRYDLEELADQAGGHWAILTGCRKGAVRRALAEGGADAAASALDSLVDLFGQDSVHVELIDHGDPLDSRHNDVLAALAAQRGLPILASNNVHYAVPERAHLAAAVAAVRANRGLDELDGWLPAHAGAHLRSGAEMRERFARYPGAVERTVTLADELAFPLRRAKPALPKQKVPDGHTPMSWLRHLVWQAVPRKYPDLSEADRVRIEKELGVIEMKDFPGYFLIVYGIVQEARRRGILCQGRGSAANSAVCYLLDITAVDSIAYKLPFERFLSSLRDEEPDIDVDFDSDRREEIIQWVFNEYGRDRAAQVANVIQYRPKNAVRDMAKALGHSPGQQDAWSKQVEGWGASLSTAQGHDIPDQVIEFATELLKAPRHLGIHSGGMVLTDRPVGEVVPIEHARMENRTVIQWDKDDAAWMGLVKFDLLGLGMLAALQYCFDLIAGSTGERWELSTIPKEEKAVYDMLCRADSIGVFQVESRAQMGLLPRLQPRAYYDLVIEIALIRPGPIQGGAVHPFVRRKLGLEETTYPHPKLVPVLERTRGIPIFQEQLMQMAVAVGEVSGEDADLLRRAMGSKRGIERIESLREKLYEGMARNGLVGDAADDIYARIQAFANFGFAESHSLSFGLLVYASSWIKLHYPAAFLAGLLRAQPMGFYSPATLSGDARRHGVEVRRPDLLRSGVQAVLEPVAAHPDQVTAGATGMDSCAHRIQPPTGEFDITEPDESAAHRRDGHFAVRLGLAAVKGIGDAVAERIVAARESGGAYRDLRDLVRRTGVTAAQLEALATAGAFECLGITRREGIWLAGSAAQDRAEFLPDSLVSVQPPLFTDPTSYEQLASDLWATGISTDDHPLTHFRSGLDARGVLTSSELRQHESDRRVEVAGLVTHRQRPATASGITFINLEDEHGLVNVICSVGVWNRYRRVVRDAPALIVRGMLERSVEGVTNLVADRFEDLRVEVGHRSRDFR</sequence>
<dbReference type="PANTHER" id="PTHR32294">
    <property type="entry name" value="DNA POLYMERASE III SUBUNIT ALPHA"/>
    <property type="match status" value="1"/>
</dbReference>
<dbReference type="Proteomes" id="UP000199009">
    <property type="component" value="Chromosome I"/>
</dbReference>
<dbReference type="Pfam" id="PF07733">
    <property type="entry name" value="DNA_pol3_alpha"/>
    <property type="match status" value="1"/>
</dbReference>
<dbReference type="GO" id="GO:0008408">
    <property type="term" value="F:3'-5' exonuclease activity"/>
    <property type="evidence" value="ECO:0007669"/>
    <property type="project" value="InterPro"/>
</dbReference>
<evidence type="ECO:0000256" key="9">
    <source>
        <dbReference type="HAMAP-Rule" id="MF_01902"/>
    </source>
</evidence>
<keyword evidence="2 9" id="KW-0808">Transferase</keyword>
<name>A0A1G7YDA0_9MICO</name>
<dbReference type="InterPro" id="IPR040982">
    <property type="entry name" value="DNA_pol3_finger"/>
</dbReference>
<evidence type="ECO:0000256" key="7">
    <source>
        <dbReference type="ARBA" id="ARBA00023204"/>
    </source>
</evidence>
<keyword evidence="13" id="KW-1185">Reference proteome</keyword>
<dbReference type="GO" id="GO:0005737">
    <property type="term" value="C:cytoplasm"/>
    <property type="evidence" value="ECO:0007669"/>
    <property type="project" value="UniProtKB-SubCell"/>
</dbReference>
<dbReference type="SUPFAM" id="SSF47781">
    <property type="entry name" value="RuvA domain 2-like"/>
    <property type="match status" value="1"/>
</dbReference>
<evidence type="ECO:0000256" key="3">
    <source>
        <dbReference type="ARBA" id="ARBA00022695"/>
    </source>
</evidence>
<feature type="domain" description="Polymerase/histidinol phosphatase N-terminal" evidence="11">
    <location>
        <begin position="59"/>
        <end position="126"/>
    </location>
</feature>
<dbReference type="Pfam" id="PF14579">
    <property type="entry name" value="HHH_6"/>
    <property type="match status" value="1"/>
</dbReference>
<dbReference type="EC" id="2.7.7.7" evidence="9"/>
<dbReference type="InterPro" id="IPR029460">
    <property type="entry name" value="DNAPol_HHH"/>
</dbReference>
<keyword evidence="5 9" id="KW-0227">DNA damage</keyword>
<dbReference type="GO" id="GO:0006281">
    <property type="term" value="P:DNA repair"/>
    <property type="evidence" value="ECO:0007669"/>
    <property type="project" value="UniProtKB-UniRule"/>
</dbReference>
<dbReference type="EMBL" id="LT629692">
    <property type="protein sequence ID" value="SDG94289.1"/>
    <property type="molecule type" value="Genomic_DNA"/>
</dbReference>
<keyword evidence="3 9" id="KW-0548">Nucleotidyltransferase</keyword>
<dbReference type="SUPFAM" id="SSF89550">
    <property type="entry name" value="PHP domain-like"/>
    <property type="match status" value="1"/>
</dbReference>
<evidence type="ECO:0000256" key="4">
    <source>
        <dbReference type="ARBA" id="ARBA00022705"/>
    </source>
</evidence>
<dbReference type="InterPro" id="IPR004013">
    <property type="entry name" value="PHP_dom"/>
</dbReference>
<comment type="catalytic activity">
    <reaction evidence="8 9">
        <text>DNA(n) + a 2'-deoxyribonucleoside 5'-triphosphate = DNA(n+1) + diphosphate</text>
        <dbReference type="Rhea" id="RHEA:22508"/>
        <dbReference type="Rhea" id="RHEA-COMP:17339"/>
        <dbReference type="Rhea" id="RHEA-COMP:17340"/>
        <dbReference type="ChEBI" id="CHEBI:33019"/>
        <dbReference type="ChEBI" id="CHEBI:61560"/>
        <dbReference type="ChEBI" id="CHEBI:173112"/>
        <dbReference type="EC" id="2.7.7.7"/>
    </reaction>
</comment>
<dbReference type="PANTHER" id="PTHR32294:SF4">
    <property type="entry name" value="ERROR-PRONE DNA POLYMERASE"/>
    <property type="match status" value="1"/>
</dbReference>
<dbReference type="Gene3D" id="3.20.20.140">
    <property type="entry name" value="Metal-dependent hydrolases"/>
    <property type="match status" value="1"/>
</dbReference>
<gene>
    <name evidence="9" type="primary">dnaE2</name>
    <name evidence="12" type="ORF">SAMN04489810_1715</name>
</gene>
<feature type="region of interest" description="Disordered" evidence="10">
    <location>
        <begin position="19"/>
        <end position="38"/>
    </location>
</feature>
<dbReference type="InterPro" id="IPR010994">
    <property type="entry name" value="RuvA_2-like"/>
</dbReference>
<dbReference type="AlphaFoldDB" id="A0A1G7YDA0"/>
<dbReference type="Pfam" id="PF17657">
    <property type="entry name" value="DNA_pol3_finger"/>
    <property type="match status" value="1"/>
</dbReference>
<accession>A0A1G7YDA0</accession>
<dbReference type="STRING" id="370764.SAMN04489810_1715"/>
<comment type="subcellular location">
    <subcellularLocation>
        <location evidence="9">Cytoplasm</location>
    </subcellularLocation>
</comment>
<evidence type="ECO:0000256" key="10">
    <source>
        <dbReference type="SAM" id="MobiDB-lite"/>
    </source>
</evidence>
<proteinExistence type="inferred from homology"/>
<dbReference type="InterPro" id="IPR023073">
    <property type="entry name" value="DnaE2"/>
</dbReference>
<reference evidence="12 13" key="1">
    <citation type="submission" date="2016-10" db="EMBL/GenBank/DDBJ databases">
        <authorList>
            <person name="de Groot N.N."/>
        </authorList>
    </citation>
    <scope>NUCLEOTIDE SEQUENCE [LARGE SCALE GENOMIC DNA]</scope>
    <source>
        <strain evidence="12 13">DSM 23142</strain>
    </source>
</reference>
<evidence type="ECO:0000313" key="12">
    <source>
        <dbReference type="EMBL" id="SDG94289.1"/>
    </source>
</evidence>
<evidence type="ECO:0000256" key="5">
    <source>
        <dbReference type="ARBA" id="ARBA00022763"/>
    </source>
</evidence>
<dbReference type="NCBIfam" id="NF004225">
    <property type="entry name" value="PRK05672.1"/>
    <property type="match status" value="1"/>
</dbReference>
<dbReference type="GO" id="GO:0006260">
    <property type="term" value="P:DNA replication"/>
    <property type="evidence" value="ECO:0007669"/>
    <property type="project" value="UniProtKB-KW"/>
</dbReference>
<evidence type="ECO:0000256" key="1">
    <source>
        <dbReference type="ARBA" id="ARBA00022490"/>
    </source>
</evidence>
<dbReference type="GO" id="GO:0003887">
    <property type="term" value="F:DNA-directed DNA polymerase activity"/>
    <property type="evidence" value="ECO:0007669"/>
    <property type="project" value="UniProtKB-UniRule"/>
</dbReference>
<dbReference type="Pfam" id="PF02811">
    <property type="entry name" value="PHP"/>
    <property type="match status" value="1"/>
</dbReference>
<dbReference type="Gene3D" id="1.10.150.870">
    <property type="match status" value="1"/>
</dbReference>
<evidence type="ECO:0000256" key="8">
    <source>
        <dbReference type="ARBA" id="ARBA00049244"/>
    </source>
</evidence>
<evidence type="ECO:0000256" key="6">
    <source>
        <dbReference type="ARBA" id="ARBA00022932"/>
    </source>
</evidence>
<comment type="similarity">
    <text evidence="9">Belongs to the DNA polymerase type-C family. DnaE2 subfamily.</text>
</comment>
<feature type="compositionally biased region" description="Low complexity" evidence="10">
    <location>
        <begin position="23"/>
        <end position="36"/>
    </location>
</feature>
<evidence type="ECO:0000259" key="11">
    <source>
        <dbReference type="SMART" id="SM00481"/>
    </source>
</evidence>
<evidence type="ECO:0000313" key="13">
    <source>
        <dbReference type="Proteomes" id="UP000199009"/>
    </source>
</evidence>
<dbReference type="InterPro" id="IPR004805">
    <property type="entry name" value="DnaE2/DnaE/PolC"/>
</dbReference>
<organism evidence="12 13">
    <name type="scientific">Microbacterium pygmaeum</name>
    <dbReference type="NCBI Taxonomy" id="370764"/>
    <lineage>
        <taxon>Bacteria</taxon>
        <taxon>Bacillati</taxon>
        <taxon>Actinomycetota</taxon>
        <taxon>Actinomycetes</taxon>
        <taxon>Micrococcales</taxon>
        <taxon>Microbacteriaceae</taxon>
        <taxon>Microbacterium</taxon>
    </lineage>
</organism>
<dbReference type="HAMAP" id="MF_01902">
    <property type="entry name" value="DNApol_error_prone"/>
    <property type="match status" value="1"/>
</dbReference>
<dbReference type="InterPro" id="IPR003141">
    <property type="entry name" value="Pol/His_phosphatase_N"/>
</dbReference>
<dbReference type="SMART" id="SM00481">
    <property type="entry name" value="POLIIIAc"/>
    <property type="match status" value="1"/>
</dbReference>
<dbReference type="OrthoDB" id="9803237at2"/>
<dbReference type="InterPro" id="IPR016195">
    <property type="entry name" value="Pol/histidinol_Pase-like"/>
</dbReference>
<evidence type="ECO:0000256" key="2">
    <source>
        <dbReference type="ARBA" id="ARBA00022679"/>
    </source>
</evidence>
<dbReference type="CDD" id="cd04485">
    <property type="entry name" value="DnaE_OBF"/>
    <property type="match status" value="1"/>
</dbReference>
<dbReference type="RefSeq" id="WP_091488725.1">
    <property type="nucleotide sequence ID" value="NZ_LT629692.1"/>
</dbReference>
<keyword evidence="4 9" id="KW-0235">DNA replication</keyword>
<keyword evidence="1 9" id="KW-0963">Cytoplasm</keyword>